<keyword evidence="1" id="KW-0472">Membrane</keyword>
<protein>
    <recommendedName>
        <fullName evidence="4">Polyketide cyclase / dehydrase and lipid transport</fullName>
    </recommendedName>
</protein>
<dbReference type="Proteomes" id="UP000004478">
    <property type="component" value="Unassembled WGS sequence"/>
</dbReference>
<evidence type="ECO:0000313" key="2">
    <source>
        <dbReference type="EMBL" id="EKB50313.1"/>
    </source>
</evidence>
<evidence type="ECO:0000256" key="1">
    <source>
        <dbReference type="SAM" id="Phobius"/>
    </source>
</evidence>
<keyword evidence="1" id="KW-1133">Transmembrane helix</keyword>
<dbReference type="OrthoDB" id="9807923at2"/>
<keyword evidence="3" id="KW-1185">Reference proteome</keyword>
<name>K1LJ55_CECL9</name>
<proteinExistence type="predicted"/>
<dbReference type="CDD" id="cd07818">
    <property type="entry name" value="SRPBCC_1"/>
    <property type="match status" value="1"/>
</dbReference>
<organism evidence="2 3">
    <name type="scientific">Cecembia lonarensis (strain CCUG 58316 / KCTC 22772 / LW9)</name>
    <dbReference type="NCBI Taxonomy" id="1225176"/>
    <lineage>
        <taxon>Bacteria</taxon>
        <taxon>Pseudomonadati</taxon>
        <taxon>Bacteroidota</taxon>
        <taxon>Cytophagia</taxon>
        <taxon>Cytophagales</taxon>
        <taxon>Cyclobacteriaceae</taxon>
        <taxon>Cecembia</taxon>
    </lineage>
</organism>
<evidence type="ECO:0008006" key="4">
    <source>
        <dbReference type="Google" id="ProtNLM"/>
    </source>
</evidence>
<sequence>MSLQYDYLYLLKFNGLRYIFSPKINQHYENLKKILGTTILLITIPFILSLSTARDYVEERVVNIKKILCNDFDDVKHLKDQQNFSKWATLDPNQKTLYNGTDGTIGFIFSWKGNDELGEGVQEIIGIIDRERIDYELWFIKPFESRSVAFITTTLLNDNATLVKWNFVGKMNNPMKVLLLIMNMGKW</sequence>
<evidence type="ECO:0000313" key="3">
    <source>
        <dbReference type="Proteomes" id="UP000004478"/>
    </source>
</evidence>
<keyword evidence="1" id="KW-0812">Transmembrane</keyword>
<dbReference type="AlphaFoldDB" id="K1LJ55"/>
<comment type="caution">
    <text evidence="2">The sequence shown here is derived from an EMBL/GenBank/DDBJ whole genome shotgun (WGS) entry which is preliminary data.</text>
</comment>
<gene>
    <name evidence="2" type="ORF">B879_01021</name>
</gene>
<dbReference type="EMBL" id="AMGM01000010">
    <property type="protein sequence ID" value="EKB50313.1"/>
    <property type="molecule type" value="Genomic_DNA"/>
</dbReference>
<accession>K1LJ55</accession>
<reference evidence="2 3" key="1">
    <citation type="journal article" date="2012" name="J. Bacteriol.">
        <title>Draft Genome Sequence of Cecembia lonarensis Strain LW9T, Isolated from Lonar Lake, a Haloalkaline Lake in India.</title>
        <authorList>
            <person name="Shivaji S."/>
            <person name="Ara S."/>
            <person name="Singh A."/>
            <person name="Pinnaka A.K."/>
        </authorList>
    </citation>
    <scope>NUCLEOTIDE SEQUENCE [LARGE SCALE GENOMIC DNA]</scope>
    <source>
        <strain evidence="2 3">LW9</strain>
    </source>
</reference>
<feature type="transmembrane region" description="Helical" evidence="1">
    <location>
        <begin position="34"/>
        <end position="57"/>
    </location>
</feature>
<dbReference type="RefSeq" id="WP_009184065.1">
    <property type="nucleotide sequence ID" value="NZ_AMGM01000010.1"/>
</dbReference>